<accession>A0ABD2MD86</accession>
<reference evidence="2 3" key="1">
    <citation type="submission" date="2024-10" db="EMBL/GenBank/DDBJ databases">
        <authorList>
            <person name="Kim D."/>
        </authorList>
    </citation>
    <scope>NUCLEOTIDE SEQUENCE [LARGE SCALE GENOMIC DNA]</scope>
    <source>
        <strain evidence="2">BH-2024</strain>
    </source>
</reference>
<feature type="compositionally biased region" description="Low complexity" evidence="1">
    <location>
        <begin position="91"/>
        <end position="118"/>
    </location>
</feature>
<dbReference type="Proteomes" id="UP001620626">
    <property type="component" value="Unassembled WGS sequence"/>
</dbReference>
<feature type="region of interest" description="Disordered" evidence="1">
    <location>
        <begin position="205"/>
        <end position="237"/>
    </location>
</feature>
<evidence type="ECO:0000313" key="2">
    <source>
        <dbReference type="EMBL" id="KAL3125483.1"/>
    </source>
</evidence>
<dbReference type="EMBL" id="JBICBT010000031">
    <property type="protein sequence ID" value="KAL3125483.1"/>
    <property type="molecule type" value="Genomic_DNA"/>
</dbReference>
<keyword evidence="3" id="KW-1185">Reference proteome</keyword>
<gene>
    <name evidence="2" type="ORF">niasHT_009932</name>
</gene>
<organism evidence="2 3">
    <name type="scientific">Heterodera trifolii</name>
    <dbReference type="NCBI Taxonomy" id="157864"/>
    <lineage>
        <taxon>Eukaryota</taxon>
        <taxon>Metazoa</taxon>
        <taxon>Ecdysozoa</taxon>
        <taxon>Nematoda</taxon>
        <taxon>Chromadorea</taxon>
        <taxon>Rhabditida</taxon>
        <taxon>Tylenchina</taxon>
        <taxon>Tylenchomorpha</taxon>
        <taxon>Tylenchoidea</taxon>
        <taxon>Heteroderidae</taxon>
        <taxon>Heteroderinae</taxon>
        <taxon>Heterodera</taxon>
    </lineage>
</organism>
<dbReference type="AlphaFoldDB" id="A0ABD2MD86"/>
<comment type="caution">
    <text evidence="2">The sequence shown here is derived from an EMBL/GenBank/DDBJ whole genome shotgun (WGS) entry which is preliminary data.</text>
</comment>
<name>A0ABD2MD86_9BILA</name>
<evidence type="ECO:0000256" key="1">
    <source>
        <dbReference type="SAM" id="MobiDB-lite"/>
    </source>
</evidence>
<proteinExistence type="predicted"/>
<protein>
    <submittedName>
        <fullName evidence="2">Uncharacterized protein</fullName>
    </submittedName>
</protein>
<evidence type="ECO:0000313" key="3">
    <source>
        <dbReference type="Proteomes" id="UP001620626"/>
    </source>
</evidence>
<sequence>MCGNTKGFHRYRKSLDERQLNRFIHIHRPFLVVYTEELPAEDKFAGRRPKRNIRATLTEYEHKRNNMAALKKVVNDPFYDKARALWRNWRPTTTPETSSATTPATATPPATATATTKKPTNKQANLPKANGAMAWPQLLLSATLLPFLAFVWKHQRDIANLLEGTMAQQRKPSLEPMAPNAAALYSPIGTTLLDQPATMSADVGNNPSIMPPTGAPLQSSSSRFESGGGADRKKKPKRHVFFTRSDGLFVCAVGQLDR</sequence>
<feature type="region of interest" description="Disordered" evidence="1">
    <location>
        <begin position="89"/>
        <end position="127"/>
    </location>
</feature>